<organism evidence="2 3">
    <name type="scientific">Luteolibacter flavescens</name>
    <dbReference type="NCBI Taxonomy" id="1859460"/>
    <lineage>
        <taxon>Bacteria</taxon>
        <taxon>Pseudomonadati</taxon>
        <taxon>Verrucomicrobiota</taxon>
        <taxon>Verrucomicrobiia</taxon>
        <taxon>Verrucomicrobiales</taxon>
        <taxon>Verrucomicrobiaceae</taxon>
        <taxon>Luteolibacter</taxon>
    </lineage>
</organism>
<name>A0ABT3FKJ9_9BACT</name>
<keyword evidence="1" id="KW-1133">Transmembrane helix</keyword>
<evidence type="ECO:0000313" key="2">
    <source>
        <dbReference type="EMBL" id="MCW1884103.1"/>
    </source>
</evidence>
<reference evidence="2 3" key="1">
    <citation type="submission" date="2022-10" db="EMBL/GenBank/DDBJ databases">
        <title>Luteolibacter flavescens strain MCCC 1K03193, whole genome shotgun sequencing project.</title>
        <authorList>
            <person name="Zhao G."/>
            <person name="Shen L."/>
        </authorList>
    </citation>
    <scope>NUCLEOTIDE SEQUENCE [LARGE SCALE GENOMIC DNA]</scope>
    <source>
        <strain evidence="2 3">MCCC 1K03193</strain>
    </source>
</reference>
<keyword evidence="1" id="KW-0812">Transmembrane</keyword>
<sequence length="197" mass="22844">MVLLLLVIPAAAWTSRTAEVQALGNIATLCKFHEMDKGRKIGSWKDLDDVWGKPLDEVYPLVLPTRRYELFSPPVELPLHEKLSMQIVAMTRKPMWETTRKGNMGRTMALKGPGRYVLYREPDGDYRTRWFDESEVQRLWPRTGRALPVPDDEPERPWVTKARTEILWKRIGLVSLVVLLIGWLAGRVIWRRKQAIA</sequence>
<feature type="transmembrane region" description="Helical" evidence="1">
    <location>
        <begin position="171"/>
        <end position="190"/>
    </location>
</feature>
<evidence type="ECO:0000256" key="1">
    <source>
        <dbReference type="SAM" id="Phobius"/>
    </source>
</evidence>
<dbReference type="EMBL" id="JAPDDS010000002">
    <property type="protein sequence ID" value="MCW1884103.1"/>
    <property type="molecule type" value="Genomic_DNA"/>
</dbReference>
<protein>
    <submittedName>
        <fullName evidence="2">Uncharacterized protein</fullName>
    </submittedName>
</protein>
<keyword evidence="3" id="KW-1185">Reference proteome</keyword>
<accession>A0ABT3FKJ9</accession>
<proteinExistence type="predicted"/>
<dbReference type="Proteomes" id="UP001207930">
    <property type="component" value="Unassembled WGS sequence"/>
</dbReference>
<evidence type="ECO:0000313" key="3">
    <source>
        <dbReference type="Proteomes" id="UP001207930"/>
    </source>
</evidence>
<keyword evidence="1" id="KW-0472">Membrane</keyword>
<comment type="caution">
    <text evidence="2">The sequence shown here is derived from an EMBL/GenBank/DDBJ whole genome shotgun (WGS) entry which is preliminary data.</text>
</comment>
<gene>
    <name evidence="2" type="ORF">OKA04_05135</name>
</gene>
<dbReference type="RefSeq" id="WP_264500063.1">
    <property type="nucleotide sequence ID" value="NZ_JAPDDS010000002.1"/>
</dbReference>